<reference evidence="2" key="1">
    <citation type="submission" date="2022-05" db="EMBL/GenBank/DDBJ databases">
        <title>A multi-omics perspective on studying reproductive biology in Daphnia sinensis.</title>
        <authorList>
            <person name="Jia J."/>
        </authorList>
    </citation>
    <scope>NUCLEOTIDE SEQUENCE</scope>
    <source>
        <strain evidence="2">WSL</strain>
    </source>
</reference>
<dbReference type="GO" id="GO:0046872">
    <property type="term" value="F:metal ion binding"/>
    <property type="evidence" value="ECO:0007669"/>
    <property type="project" value="InterPro"/>
</dbReference>
<dbReference type="InterPro" id="IPR012347">
    <property type="entry name" value="Ferritin-like"/>
</dbReference>
<dbReference type="Proteomes" id="UP000820818">
    <property type="component" value="Unassembled WGS sequence"/>
</dbReference>
<keyword evidence="3" id="KW-1185">Reference proteome</keyword>
<sequence length="175" mass="20297">MARQNHLFQRGIITLATTPICGRGYCLESNQKLDNRIQGKIRRKAKWVPVIEKIASDEEKHSEWVKQLLVNRNIEIPSTDDAEKRYWSKIGLEDLSFEDTAAAGHHAEHMRLVRIRALADSEKVDNDIREVFGKILPDEEFHEKAFKIMATEESIKKMLDKHEAGMQSLGWKFKQ</sequence>
<comment type="caution">
    <text evidence="2">The sequence shown here is derived from an EMBL/GenBank/DDBJ whole genome shotgun (WGS) entry which is preliminary data.</text>
</comment>
<evidence type="ECO:0000259" key="1">
    <source>
        <dbReference type="Pfam" id="PF02915"/>
    </source>
</evidence>
<dbReference type="InterPro" id="IPR009078">
    <property type="entry name" value="Ferritin-like_SF"/>
</dbReference>
<dbReference type="CDD" id="cd00657">
    <property type="entry name" value="Ferritin_like"/>
    <property type="match status" value="1"/>
</dbReference>
<dbReference type="SUPFAM" id="SSF47240">
    <property type="entry name" value="Ferritin-like"/>
    <property type="match status" value="1"/>
</dbReference>
<name>A0AAD5KDI8_9CRUS</name>
<feature type="domain" description="Rubrerythrin diiron-binding" evidence="1">
    <location>
        <begin position="50"/>
        <end position="147"/>
    </location>
</feature>
<dbReference type="EMBL" id="WJBH02000296">
    <property type="protein sequence ID" value="KAI9549432.1"/>
    <property type="molecule type" value="Genomic_DNA"/>
</dbReference>
<dbReference type="GO" id="GO:0016491">
    <property type="term" value="F:oxidoreductase activity"/>
    <property type="evidence" value="ECO:0007669"/>
    <property type="project" value="InterPro"/>
</dbReference>
<proteinExistence type="predicted"/>
<accession>A0AAD5KDI8</accession>
<dbReference type="Pfam" id="PF02915">
    <property type="entry name" value="Rubrerythrin"/>
    <property type="match status" value="1"/>
</dbReference>
<dbReference type="AlphaFoldDB" id="A0AAD5KDI8"/>
<gene>
    <name evidence="2" type="ORF">GHT06_001832</name>
</gene>
<evidence type="ECO:0000313" key="2">
    <source>
        <dbReference type="EMBL" id="KAI9549432.1"/>
    </source>
</evidence>
<protein>
    <recommendedName>
        <fullName evidence="1">Rubrerythrin diiron-binding domain-containing protein</fullName>
    </recommendedName>
</protein>
<organism evidence="2 3">
    <name type="scientific">Daphnia sinensis</name>
    <dbReference type="NCBI Taxonomy" id="1820382"/>
    <lineage>
        <taxon>Eukaryota</taxon>
        <taxon>Metazoa</taxon>
        <taxon>Ecdysozoa</taxon>
        <taxon>Arthropoda</taxon>
        <taxon>Crustacea</taxon>
        <taxon>Branchiopoda</taxon>
        <taxon>Diplostraca</taxon>
        <taxon>Cladocera</taxon>
        <taxon>Anomopoda</taxon>
        <taxon>Daphniidae</taxon>
        <taxon>Daphnia</taxon>
        <taxon>Daphnia similis group</taxon>
    </lineage>
</organism>
<dbReference type="InterPro" id="IPR003251">
    <property type="entry name" value="Rr_diiron-bd_dom"/>
</dbReference>
<evidence type="ECO:0000313" key="3">
    <source>
        <dbReference type="Proteomes" id="UP000820818"/>
    </source>
</evidence>
<dbReference type="Gene3D" id="1.20.1260.10">
    <property type="match status" value="1"/>
</dbReference>